<reference evidence="2" key="1">
    <citation type="journal article" date="2020" name="mSystems">
        <title>Genome- and Community-Level Interaction Insights into Carbon Utilization and Element Cycling Functions of Hydrothermarchaeota in Hydrothermal Sediment.</title>
        <authorList>
            <person name="Zhou Z."/>
            <person name="Liu Y."/>
            <person name="Xu W."/>
            <person name="Pan J."/>
            <person name="Luo Z.H."/>
            <person name="Li M."/>
        </authorList>
    </citation>
    <scope>NUCLEOTIDE SEQUENCE [LARGE SCALE GENOMIC DNA]</scope>
    <source>
        <strain evidence="2">SpSt-456</strain>
    </source>
</reference>
<evidence type="ECO:0000313" key="2">
    <source>
        <dbReference type="EMBL" id="HFK97628.1"/>
    </source>
</evidence>
<gene>
    <name evidence="2" type="ORF">ENS06_09965</name>
</gene>
<dbReference type="InterPro" id="IPR001932">
    <property type="entry name" value="PPM-type_phosphatase-like_dom"/>
</dbReference>
<accession>A0A832EK19</accession>
<dbReference type="CDD" id="cd00143">
    <property type="entry name" value="PP2Cc"/>
    <property type="match status" value="1"/>
</dbReference>
<dbReference type="SMART" id="SM00331">
    <property type="entry name" value="PP2C_SIG"/>
    <property type="match status" value="1"/>
</dbReference>
<evidence type="ECO:0000259" key="1">
    <source>
        <dbReference type="PROSITE" id="PS51746"/>
    </source>
</evidence>
<dbReference type="Pfam" id="PF07228">
    <property type="entry name" value="SpoIIE"/>
    <property type="match status" value="1"/>
</dbReference>
<name>A0A832EK19_9BACT</name>
<dbReference type="AlphaFoldDB" id="A0A832EK19"/>
<dbReference type="PROSITE" id="PS51746">
    <property type="entry name" value="PPM_2"/>
    <property type="match status" value="1"/>
</dbReference>
<organism evidence="2">
    <name type="scientific">Desulfacinum infernum</name>
    <dbReference type="NCBI Taxonomy" id="35837"/>
    <lineage>
        <taxon>Bacteria</taxon>
        <taxon>Pseudomonadati</taxon>
        <taxon>Thermodesulfobacteriota</taxon>
        <taxon>Syntrophobacteria</taxon>
        <taxon>Syntrophobacterales</taxon>
        <taxon>Syntrophobacteraceae</taxon>
        <taxon>Desulfacinum</taxon>
    </lineage>
</organism>
<comment type="caution">
    <text evidence="2">The sequence shown here is derived from an EMBL/GenBank/DDBJ whole genome shotgun (WGS) entry which is preliminary data.</text>
</comment>
<dbReference type="SMART" id="SM00332">
    <property type="entry name" value="PP2Cc"/>
    <property type="match status" value="1"/>
</dbReference>
<protein>
    <submittedName>
        <fullName evidence="2">Protein serine/threonine phosphatase 2C family protein</fullName>
    </submittedName>
</protein>
<dbReference type="SUPFAM" id="SSF81606">
    <property type="entry name" value="PP2C-like"/>
    <property type="match status" value="1"/>
</dbReference>
<sequence length="241" mass="26588">MGNGPWERENCAFGGLKGTKHQFYEDAYRILSRDVPLVQKQSRGELFGVFDGIGSARMARSAAVTMAELLIDFYRKPDLYEASAEGVLRLLYEGNQVIHGWGLEPGTDRPLGGCVGTVVWLHNMILHTFHAGDTVAALIRDGRITKLTREHQTPAGAVFRYFGLGDVLEIETSRIDLEESDRILIVSDGVVPKAFSLEEAVLLVEGFLDLKAAVSALIQQSRARGSQDDITAILIEAQEWD</sequence>
<proteinExistence type="predicted"/>
<dbReference type="InterPro" id="IPR036457">
    <property type="entry name" value="PPM-type-like_dom_sf"/>
</dbReference>
<dbReference type="EMBL" id="DSTK01000031">
    <property type="protein sequence ID" value="HFK97628.1"/>
    <property type="molecule type" value="Genomic_DNA"/>
</dbReference>
<feature type="domain" description="PPM-type phosphatase" evidence="1">
    <location>
        <begin position="10"/>
        <end position="237"/>
    </location>
</feature>
<dbReference type="Gene3D" id="3.60.40.10">
    <property type="entry name" value="PPM-type phosphatase domain"/>
    <property type="match status" value="1"/>
</dbReference>